<proteinExistence type="predicted"/>
<dbReference type="EMBL" id="JANPWB010000006">
    <property type="protein sequence ID" value="KAJ1179376.1"/>
    <property type="molecule type" value="Genomic_DNA"/>
</dbReference>
<dbReference type="Proteomes" id="UP001066276">
    <property type="component" value="Chromosome 3_2"/>
</dbReference>
<reference evidence="1" key="1">
    <citation type="journal article" date="2022" name="bioRxiv">
        <title>Sequencing and chromosome-scale assembly of the giantPleurodeles waltlgenome.</title>
        <authorList>
            <person name="Brown T."/>
            <person name="Elewa A."/>
            <person name="Iarovenko S."/>
            <person name="Subramanian E."/>
            <person name="Araus A.J."/>
            <person name="Petzold A."/>
            <person name="Susuki M."/>
            <person name="Suzuki K.-i.T."/>
            <person name="Hayashi T."/>
            <person name="Toyoda A."/>
            <person name="Oliveira C."/>
            <person name="Osipova E."/>
            <person name="Leigh N.D."/>
            <person name="Simon A."/>
            <person name="Yun M.H."/>
        </authorList>
    </citation>
    <scope>NUCLEOTIDE SEQUENCE</scope>
    <source>
        <strain evidence="1">20211129_DDA</strain>
        <tissue evidence="1">Liver</tissue>
    </source>
</reference>
<evidence type="ECO:0000313" key="2">
    <source>
        <dbReference type="Proteomes" id="UP001066276"/>
    </source>
</evidence>
<protein>
    <submittedName>
        <fullName evidence="1">Uncharacterized protein</fullName>
    </submittedName>
</protein>
<dbReference type="AlphaFoldDB" id="A0AAV7TSX9"/>
<comment type="caution">
    <text evidence="1">The sequence shown here is derived from an EMBL/GenBank/DDBJ whole genome shotgun (WGS) entry which is preliminary data.</text>
</comment>
<gene>
    <name evidence="1" type="ORF">NDU88_004610</name>
</gene>
<accession>A0AAV7TSX9</accession>
<name>A0AAV7TSX9_PLEWA</name>
<evidence type="ECO:0000313" key="1">
    <source>
        <dbReference type="EMBL" id="KAJ1179376.1"/>
    </source>
</evidence>
<organism evidence="1 2">
    <name type="scientific">Pleurodeles waltl</name>
    <name type="common">Iberian ribbed newt</name>
    <dbReference type="NCBI Taxonomy" id="8319"/>
    <lineage>
        <taxon>Eukaryota</taxon>
        <taxon>Metazoa</taxon>
        <taxon>Chordata</taxon>
        <taxon>Craniata</taxon>
        <taxon>Vertebrata</taxon>
        <taxon>Euteleostomi</taxon>
        <taxon>Amphibia</taxon>
        <taxon>Batrachia</taxon>
        <taxon>Caudata</taxon>
        <taxon>Salamandroidea</taxon>
        <taxon>Salamandridae</taxon>
        <taxon>Pleurodelinae</taxon>
        <taxon>Pleurodeles</taxon>
    </lineage>
</organism>
<keyword evidence="2" id="KW-1185">Reference proteome</keyword>
<sequence length="78" mass="8932">MWIRACRREGQNQTGERSAEEAAAVAVKGGVLYSIDSVPRAVRCGFVRVGARDRIKRENGARRRQRRLRCLSHGFYRN</sequence>